<dbReference type="OrthoDB" id="9781930at2"/>
<feature type="transmembrane region" description="Helical" evidence="7">
    <location>
        <begin position="266"/>
        <end position="288"/>
    </location>
</feature>
<proteinExistence type="inferred from homology"/>
<feature type="transmembrane region" description="Helical" evidence="7">
    <location>
        <begin position="122"/>
        <end position="142"/>
    </location>
</feature>
<dbReference type="InterPro" id="IPR032456">
    <property type="entry name" value="Peptidase_M48_N"/>
</dbReference>
<dbReference type="GO" id="GO:0006508">
    <property type="term" value="P:proteolysis"/>
    <property type="evidence" value="ECO:0007669"/>
    <property type="project" value="UniProtKB-KW"/>
</dbReference>
<keyword evidence="5 6" id="KW-0482">Metalloprotease</keyword>
<dbReference type="eggNOG" id="COG0501">
    <property type="taxonomic scope" value="Bacteria"/>
</dbReference>
<keyword evidence="2" id="KW-0479">Metal-binding</keyword>
<dbReference type="Pfam" id="PF16491">
    <property type="entry name" value="Peptidase_M48_N"/>
    <property type="match status" value="1"/>
</dbReference>
<evidence type="ECO:0000256" key="6">
    <source>
        <dbReference type="RuleBase" id="RU003983"/>
    </source>
</evidence>
<keyword evidence="7" id="KW-0472">Membrane</keyword>
<dbReference type="STRING" id="1385512.N784_11940"/>
<evidence type="ECO:0000313" key="10">
    <source>
        <dbReference type="EMBL" id="KGX84796.1"/>
    </source>
</evidence>
<evidence type="ECO:0000256" key="7">
    <source>
        <dbReference type="SAM" id="Phobius"/>
    </source>
</evidence>
<feature type="transmembrane region" description="Helical" evidence="7">
    <location>
        <begin position="154"/>
        <end position="177"/>
    </location>
</feature>
<dbReference type="InterPro" id="IPR001915">
    <property type="entry name" value="Peptidase_M48"/>
</dbReference>
<comment type="caution">
    <text evidence="10">The sequence shown here is derived from an EMBL/GenBank/DDBJ whole genome shotgun (WGS) entry which is preliminary data.</text>
</comment>
<keyword evidence="7" id="KW-0812">Transmembrane</keyword>
<evidence type="ECO:0000259" key="9">
    <source>
        <dbReference type="Pfam" id="PF16491"/>
    </source>
</evidence>
<feature type="domain" description="Peptidase M48" evidence="8">
    <location>
        <begin position="186"/>
        <end position="393"/>
    </location>
</feature>
<evidence type="ECO:0000256" key="3">
    <source>
        <dbReference type="ARBA" id="ARBA00022801"/>
    </source>
</evidence>
<dbReference type="PANTHER" id="PTHR10120">
    <property type="entry name" value="CAAX PRENYL PROTEASE 1"/>
    <property type="match status" value="1"/>
</dbReference>
<protein>
    <submittedName>
        <fullName evidence="10">Peptidase M48</fullName>
    </submittedName>
</protein>
<name>A0A0A5FVG3_9BACI</name>
<dbReference type="GO" id="GO:0046872">
    <property type="term" value="F:metal ion binding"/>
    <property type="evidence" value="ECO:0007669"/>
    <property type="project" value="UniProtKB-KW"/>
</dbReference>
<accession>A0A0A5FVG3</accession>
<evidence type="ECO:0000256" key="2">
    <source>
        <dbReference type="ARBA" id="ARBA00022723"/>
    </source>
</evidence>
<evidence type="ECO:0000313" key="11">
    <source>
        <dbReference type="Proteomes" id="UP000030401"/>
    </source>
</evidence>
<keyword evidence="7" id="KW-1133">Transmembrane helix</keyword>
<organism evidence="10 11">
    <name type="scientific">Pontibacillus litoralis JSM 072002</name>
    <dbReference type="NCBI Taxonomy" id="1385512"/>
    <lineage>
        <taxon>Bacteria</taxon>
        <taxon>Bacillati</taxon>
        <taxon>Bacillota</taxon>
        <taxon>Bacilli</taxon>
        <taxon>Bacillales</taxon>
        <taxon>Bacillaceae</taxon>
        <taxon>Pontibacillus</taxon>
    </lineage>
</organism>
<dbReference type="AlphaFoldDB" id="A0A0A5FVG3"/>
<dbReference type="RefSeq" id="WP_052127352.1">
    <property type="nucleotide sequence ID" value="NZ_AVPG01000031.1"/>
</dbReference>
<evidence type="ECO:0000259" key="8">
    <source>
        <dbReference type="Pfam" id="PF01435"/>
    </source>
</evidence>
<dbReference type="GO" id="GO:0004222">
    <property type="term" value="F:metalloendopeptidase activity"/>
    <property type="evidence" value="ECO:0007669"/>
    <property type="project" value="InterPro"/>
</dbReference>
<feature type="domain" description="CAAX prenyl protease 1 N-terminal" evidence="9">
    <location>
        <begin position="47"/>
        <end position="182"/>
    </location>
</feature>
<comment type="cofactor">
    <cofactor evidence="6">
        <name>Zn(2+)</name>
        <dbReference type="ChEBI" id="CHEBI:29105"/>
    </cofactor>
    <text evidence="6">Binds 1 zinc ion per subunit.</text>
</comment>
<feature type="transmembrane region" description="Helical" evidence="7">
    <location>
        <begin position="83"/>
        <end position="102"/>
    </location>
</feature>
<comment type="similarity">
    <text evidence="6">Belongs to the peptidase M48 family.</text>
</comment>
<evidence type="ECO:0000256" key="5">
    <source>
        <dbReference type="ARBA" id="ARBA00023049"/>
    </source>
</evidence>
<keyword evidence="1 6" id="KW-0645">Protease</keyword>
<gene>
    <name evidence="10" type="ORF">N784_11940</name>
</gene>
<sequence>MKRMKRMLLLYSLFLTLVWGYFHCMYSLNTLGDTKYAAYGHASYFTSVTFTWFFLWMVWNSSYFHTVIHRIERRFLKEWQRSIAFGLSFTALYQLCKLPLQLLRFQLSKWANVRHQSLADWLLDWSMQSISYVVLITFLLTITRFCMQKFQKHWWIGVWLWLLPFALFVLYVQPIWIDPLFDEVTPLRENDVSTAIVELAKGAGISQADLYEVEMSEKTTTFNAYVTGIGPHHRIVLWDTMLEQMESEEILFIVAHEIGHYVMDHIHWGIVGYLLLSMVILYLIAKFYPVVFRLATRRFRLKSWIELRALPILLLLASMLMFTVRPMALYVSREMEIEADRYAIQHTENLNAAIESYESLAKASQSDMDPAWWIKWTRYTHPPIAERIEYIEQIQREKSE</sequence>
<keyword evidence="4 6" id="KW-0862">Zinc</keyword>
<evidence type="ECO:0000256" key="4">
    <source>
        <dbReference type="ARBA" id="ARBA00022833"/>
    </source>
</evidence>
<dbReference type="EMBL" id="AVPG01000031">
    <property type="protein sequence ID" value="KGX84796.1"/>
    <property type="molecule type" value="Genomic_DNA"/>
</dbReference>
<dbReference type="Proteomes" id="UP000030401">
    <property type="component" value="Unassembled WGS sequence"/>
</dbReference>
<feature type="transmembrane region" description="Helical" evidence="7">
    <location>
        <begin position="309"/>
        <end position="331"/>
    </location>
</feature>
<evidence type="ECO:0000256" key="1">
    <source>
        <dbReference type="ARBA" id="ARBA00022670"/>
    </source>
</evidence>
<reference evidence="10 11" key="1">
    <citation type="submission" date="2013-08" db="EMBL/GenBank/DDBJ databases">
        <authorList>
            <person name="Huang J."/>
            <person name="Wang G."/>
        </authorList>
    </citation>
    <scope>NUCLEOTIDE SEQUENCE [LARGE SCALE GENOMIC DNA]</scope>
    <source>
        <strain evidence="10 11">JSM 072002</strain>
    </source>
</reference>
<keyword evidence="3 6" id="KW-0378">Hydrolase</keyword>
<dbReference type="Gene3D" id="3.30.2010.10">
    <property type="entry name" value="Metalloproteases ('zincins'), catalytic domain"/>
    <property type="match status" value="1"/>
</dbReference>
<dbReference type="Pfam" id="PF01435">
    <property type="entry name" value="Peptidase_M48"/>
    <property type="match status" value="1"/>
</dbReference>
<keyword evidence="11" id="KW-1185">Reference proteome</keyword>
<feature type="transmembrane region" description="Helical" evidence="7">
    <location>
        <begin position="44"/>
        <end position="62"/>
    </location>
</feature>